<evidence type="ECO:0000256" key="9">
    <source>
        <dbReference type="ARBA" id="ARBA00022764"/>
    </source>
</evidence>
<dbReference type="PROSITE" id="PS00744">
    <property type="entry name" value="BETA_LACTAMASE_B_2"/>
    <property type="match status" value="1"/>
</dbReference>
<dbReference type="Pfam" id="PF00753">
    <property type="entry name" value="Lactamase_B"/>
    <property type="match status" value="1"/>
</dbReference>
<dbReference type="InterPro" id="IPR001018">
    <property type="entry name" value="Beta-lactamase_class-B_CS"/>
</dbReference>
<dbReference type="GO" id="GO:0017001">
    <property type="term" value="P:antibiotic catabolic process"/>
    <property type="evidence" value="ECO:0007669"/>
    <property type="project" value="InterPro"/>
</dbReference>
<evidence type="ECO:0000256" key="7">
    <source>
        <dbReference type="ARBA" id="ARBA00022723"/>
    </source>
</evidence>
<evidence type="ECO:0000256" key="2">
    <source>
        <dbReference type="ARBA" id="ARBA00001947"/>
    </source>
</evidence>
<feature type="domain" description="Metallo-beta-lactamase" evidence="13">
    <location>
        <begin position="31"/>
        <end position="200"/>
    </location>
</feature>
<keyword evidence="12" id="KW-0046">Antibiotic resistance</keyword>
<dbReference type="GO" id="GO:0042597">
    <property type="term" value="C:periplasmic space"/>
    <property type="evidence" value="ECO:0007669"/>
    <property type="project" value="UniProtKB-SubCell"/>
</dbReference>
<evidence type="ECO:0000256" key="6">
    <source>
        <dbReference type="ARBA" id="ARBA00012865"/>
    </source>
</evidence>
<comment type="catalytic activity">
    <reaction evidence="1">
        <text>a beta-lactam + H2O = a substituted beta-amino acid</text>
        <dbReference type="Rhea" id="RHEA:20401"/>
        <dbReference type="ChEBI" id="CHEBI:15377"/>
        <dbReference type="ChEBI" id="CHEBI:35627"/>
        <dbReference type="ChEBI" id="CHEBI:140347"/>
        <dbReference type="EC" id="3.5.2.6"/>
    </reaction>
</comment>
<dbReference type="InterPro" id="IPR050855">
    <property type="entry name" value="NDM-1-like"/>
</dbReference>
<dbReference type="InterPro" id="IPR058199">
    <property type="entry name" value="BlaB//VIM/IMP-1"/>
</dbReference>
<dbReference type="EMBL" id="BMWS01000021">
    <property type="protein sequence ID" value="GGX26180.1"/>
    <property type="molecule type" value="Genomic_DNA"/>
</dbReference>
<reference evidence="14 15" key="1">
    <citation type="journal article" date="2014" name="Int. J. Syst. Evol. Microbiol.">
        <title>Complete genome sequence of Corynebacterium casei LMG S-19264T (=DSM 44701T), isolated from a smear-ripened cheese.</title>
        <authorList>
            <consortium name="US DOE Joint Genome Institute (JGI-PGF)"/>
            <person name="Walter F."/>
            <person name="Albersmeier A."/>
            <person name="Kalinowski J."/>
            <person name="Ruckert C."/>
        </authorList>
    </citation>
    <scope>NUCLEOTIDE SEQUENCE [LARGE SCALE GENOMIC DNA]</scope>
    <source>
        <strain evidence="14 15">KCTC 12285</strain>
    </source>
</reference>
<accession>A0A918N3C9</accession>
<comment type="subunit">
    <text evidence="5">Monomer.</text>
</comment>
<dbReference type="PANTHER" id="PTHR42951:SF4">
    <property type="entry name" value="ACYL-COENZYME A THIOESTERASE MBLAC2"/>
    <property type="match status" value="1"/>
</dbReference>
<gene>
    <name evidence="14" type="primary">bla</name>
    <name evidence="14" type="ORF">GCM10007384_29100</name>
</gene>
<comment type="similarity">
    <text evidence="4">Belongs to the metallo-beta-lactamase superfamily. Class-B beta-lactamase family.</text>
</comment>
<evidence type="ECO:0000256" key="1">
    <source>
        <dbReference type="ARBA" id="ARBA00001526"/>
    </source>
</evidence>
<evidence type="ECO:0000256" key="12">
    <source>
        <dbReference type="ARBA" id="ARBA00023251"/>
    </source>
</evidence>
<dbReference type="InterPro" id="IPR036866">
    <property type="entry name" value="RibonucZ/Hydroxyglut_hydro"/>
</dbReference>
<evidence type="ECO:0000256" key="3">
    <source>
        <dbReference type="ARBA" id="ARBA00004418"/>
    </source>
</evidence>
<dbReference type="SUPFAM" id="SSF56281">
    <property type="entry name" value="Metallo-hydrolase/oxidoreductase"/>
    <property type="match status" value="1"/>
</dbReference>
<dbReference type="SMART" id="SM00849">
    <property type="entry name" value="Lactamase_B"/>
    <property type="match status" value="1"/>
</dbReference>
<name>A0A918N3C9_9FLAO</name>
<dbReference type="Gene3D" id="3.60.15.10">
    <property type="entry name" value="Ribonuclease Z/Hydroxyacylglutathione hydrolase-like"/>
    <property type="match status" value="1"/>
</dbReference>
<evidence type="ECO:0000256" key="8">
    <source>
        <dbReference type="ARBA" id="ARBA00022729"/>
    </source>
</evidence>
<dbReference type="NCBIfam" id="NF033088">
    <property type="entry name" value="bla_subclass_B1"/>
    <property type="match status" value="1"/>
</dbReference>
<dbReference type="EC" id="3.5.2.6" evidence="6"/>
<keyword evidence="8" id="KW-0732">Signal</keyword>
<dbReference type="GO" id="GO:0008270">
    <property type="term" value="F:zinc ion binding"/>
    <property type="evidence" value="ECO:0007669"/>
    <property type="project" value="InterPro"/>
</dbReference>
<comment type="subcellular location">
    <subcellularLocation>
        <location evidence="3">Periplasm</location>
    </subcellularLocation>
</comment>
<evidence type="ECO:0000256" key="5">
    <source>
        <dbReference type="ARBA" id="ARBA00011245"/>
    </source>
</evidence>
<keyword evidence="9" id="KW-0574">Periplasm</keyword>
<comment type="cofactor">
    <cofactor evidence="2">
        <name>Zn(2+)</name>
        <dbReference type="ChEBI" id="CHEBI:29105"/>
    </cofactor>
</comment>
<evidence type="ECO:0000256" key="11">
    <source>
        <dbReference type="ARBA" id="ARBA00022833"/>
    </source>
</evidence>
<keyword evidence="7" id="KW-0479">Metal-binding</keyword>
<evidence type="ECO:0000259" key="13">
    <source>
        <dbReference type="SMART" id="SM00849"/>
    </source>
</evidence>
<sequence length="220" mass="24714">MVSKELTIKKLSDHSYIHISKLVLENGAQYDCNGFIYVNNKEAYIFDTPANDNATTDLIQWLQKNKKTTIKGVIFNHFHADCNEGMDVFKKEGIPTIASKKTAELMALHKYPEPNLLFKEQLTLTLGNKTIINTFMGEAHTVDNIVSYFPDEELIFGGCMIKSIDAKKGNLADANIKEWSATVSKIKNAYPKIKTVIPGHGEHGNTKLLDYTISLFKAEK</sequence>
<dbReference type="PANTHER" id="PTHR42951">
    <property type="entry name" value="METALLO-BETA-LACTAMASE DOMAIN-CONTAINING"/>
    <property type="match status" value="1"/>
</dbReference>
<proteinExistence type="inferred from homology"/>
<keyword evidence="10" id="KW-0378">Hydrolase</keyword>
<evidence type="ECO:0000313" key="15">
    <source>
        <dbReference type="Proteomes" id="UP000601108"/>
    </source>
</evidence>
<evidence type="ECO:0000256" key="10">
    <source>
        <dbReference type="ARBA" id="ARBA00022801"/>
    </source>
</evidence>
<keyword evidence="11" id="KW-0862">Zinc</keyword>
<dbReference type="Proteomes" id="UP000601108">
    <property type="component" value="Unassembled WGS sequence"/>
</dbReference>
<keyword evidence="15" id="KW-1185">Reference proteome</keyword>
<dbReference type="GO" id="GO:0046677">
    <property type="term" value="P:response to antibiotic"/>
    <property type="evidence" value="ECO:0007669"/>
    <property type="project" value="UniProtKB-KW"/>
</dbReference>
<organism evidence="14 15">
    <name type="scientific">Aquimarina muelleri</name>
    <dbReference type="NCBI Taxonomy" id="279356"/>
    <lineage>
        <taxon>Bacteria</taxon>
        <taxon>Pseudomonadati</taxon>
        <taxon>Bacteroidota</taxon>
        <taxon>Flavobacteriia</taxon>
        <taxon>Flavobacteriales</taxon>
        <taxon>Flavobacteriaceae</taxon>
        <taxon>Aquimarina</taxon>
    </lineage>
</organism>
<dbReference type="GO" id="GO:0008800">
    <property type="term" value="F:beta-lactamase activity"/>
    <property type="evidence" value="ECO:0007669"/>
    <property type="project" value="UniProtKB-EC"/>
</dbReference>
<dbReference type="InterPro" id="IPR001279">
    <property type="entry name" value="Metallo-B-lactamas"/>
</dbReference>
<evidence type="ECO:0000256" key="4">
    <source>
        <dbReference type="ARBA" id="ARBA00005250"/>
    </source>
</evidence>
<evidence type="ECO:0000313" key="14">
    <source>
        <dbReference type="EMBL" id="GGX26180.1"/>
    </source>
</evidence>
<dbReference type="AlphaFoldDB" id="A0A918N3C9"/>
<protein>
    <recommendedName>
        <fullName evidence="6">beta-lactamase</fullName>
        <ecNumber evidence="6">3.5.2.6</ecNumber>
    </recommendedName>
</protein>
<comment type="caution">
    <text evidence="14">The sequence shown here is derived from an EMBL/GenBank/DDBJ whole genome shotgun (WGS) entry which is preliminary data.</text>
</comment>